<gene>
    <name evidence="3" type="ORF">FO440_19460</name>
</gene>
<evidence type="ECO:0000313" key="3">
    <source>
        <dbReference type="EMBL" id="TSJ38685.1"/>
    </source>
</evidence>
<evidence type="ECO:0000313" key="4">
    <source>
        <dbReference type="Proteomes" id="UP000318733"/>
    </source>
</evidence>
<name>A0A556MFY6_9SPHI</name>
<protein>
    <submittedName>
        <fullName evidence="3">DUF4349 domain-containing protein</fullName>
    </submittedName>
</protein>
<accession>A0A556MFY6</accession>
<keyword evidence="1" id="KW-0812">Transmembrane</keyword>
<comment type="caution">
    <text evidence="3">The sequence shown here is derived from an EMBL/GenBank/DDBJ whole genome shotgun (WGS) entry which is preliminary data.</text>
</comment>
<dbReference type="Proteomes" id="UP000318733">
    <property type="component" value="Unassembled WGS sequence"/>
</dbReference>
<sequence>MKAKSLMMLAGIVLFGACKGRSDYATTDSVNTGSAKLVKTADMRIKVKNVQQVAEQVSKLTQLCGGIVMHHTMKANVVSNQDLQLSNDSIKKLTVYNTDADLVIKIPTAYIEPFMDSLNHFGTYVDQRQMDIEDRSIDYLSTKLKAENRQASVTLRKNIKLTQGGADSILALKDDIVDKKISNLKTDDAVEYSTITLNLYQSNTIHAETVANDDLSNYKTPISTRAGLAFSQGWSLFSGIVIELLNLWVFIIAAAIIWYAVILYRRKRKAVV</sequence>
<keyword evidence="1" id="KW-1133">Transmembrane helix</keyword>
<dbReference type="RefSeq" id="WP_144249966.1">
    <property type="nucleotide sequence ID" value="NZ_VLPK01000004.1"/>
</dbReference>
<dbReference type="Pfam" id="PF14257">
    <property type="entry name" value="DUF4349"/>
    <property type="match status" value="1"/>
</dbReference>
<dbReference type="InterPro" id="IPR025645">
    <property type="entry name" value="DUF4349"/>
</dbReference>
<evidence type="ECO:0000259" key="2">
    <source>
        <dbReference type="Pfam" id="PF14257"/>
    </source>
</evidence>
<proteinExistence type="predicted"/>
<keyword evidence="1" id="KW-0472">Membrane</keyword>
<keyword evidence="4" id="KW-1185">Reference proteome</keyword>
<organism evidence="3 4">
    <name type="scientific">Mucilaginibacter corticis</name>
    <dbReference type="NCBI Taxonomy" id="2597670"/>
    <lineage>
        <taxon>Bacteria</taxon>
        <taxon>Pseudomonadati</taxon>
        <taxon>Bacteroidota</taxon>
        <taxon>Sphingobacteriia</taxon>
        <taxon>Sphingobacteriales</taxon>
        <taxon>Sphingobacteriaceae</taxon>
        <taxon>Mucilaginibacter</taxon>
    </lineage>
</organism>
<reference evidence="3 4" key="1">
    <citation type="submission" date="2019-07" db="EMBL/GenBank/DDBJ databases">
        <authorList>
            <person name="Huq M.A."/>
        </authorList>
    </citation>
    <scope>NUCLEOTIDE SEQUENCE [LARGE SCALE GENOMIC DNA]</scope>
    <source>
        <strain evidence="3 4">MAH-19</strain>
    </source>
</reference>
<dbReference type="EMBL" id="VLPK01000004">
    <property type="protein sequence ID" value="TSJ38685.1"/>
    <property type="molecule type" value="Genomic_DNA"/>
</dbReference>
<dbReference type="PROSITE" id="PS51257">
    <property type="entry name" value="PROKAR_LIPOPROTEIN"/>
    <property type="match status" value="1"/>
</dbReference>
<dbReference type="AlphaFoldDB" id="A0A556MFY6"/>
<evidence type="ECO:0000256" key="1">
    <source>
        <dbReference type="SAM" id="Phobius"/>
    </source>
</evidence>
<feature type="transmembrane region" description="Helical" evidence="1">
    <location>
        <begin position="245"/>
        <end position="264"/>
    </location>
</feature>
<dbReference type="OrthoDB" id="790552at2"/>
<feature type="domain" description="DUF4349" evidence="2">
    <location>
        <begin position="36"/>
        <end position="260"/>
    </location>
</feature>